<dbReference type="PROSITE" id="PS00061">
    <property type="entry name" value="ADH_SHORT"/>
    <property type="match status" value="1"/>
</dbReference>
<dbReference type="InterPro" id="IPR020904">
    <property type="entry name" value="Sc_DH/Rdtase_CS"/>
</dbReference>
<dbReference type="AlphaFoldDB" id="A0A3L7K2V4"/>
<dbReference type="InterPro" id="IPR050259">
    <property type="entry name" value="SDR"/>
</dbReference>
<dbReference type="PANTHER" id="PTHR42879">
    <property type="entry name" value="3-OXOACYL-(ACYL-CARRIER-PROTEIN) REDUCTASE"/>
    <property type="match status" value="1"/>
</dbReference>
<dbReference type="Pfam" id="PF00106">
    <property type="entry name" value="adh_short"/>
    <property type="match status" value="1"/>
</dbReference>
<dbReference type="RefSeq" id="WP_121679278.1">
    <property type="nucleotide sequence ID" value="NZ_RCVZ01000002.1"/>
</dbReference>
<comment type="similarity">
    <text evidence="1 2">Belongs to the short-chain dehydrogenases/reductases (SDR) family.</text>
</comment>
<proteinExistence type="inferred from homology"/>
<accession>A0A3L7K2V4</accession>
<reference evidence="3 4" key="1">
    <citation type="submission" date="2018-10" db="EMBL/GenBank/DDBJ databases">
        <title>Falsibacillus sp. genome draft.</title>
        <authorList>
            <person name="Shi S."/>
        </authorList>
    </citation>
    <scope>NUCLEOTIDE SEQUENCE [LARGE SCALE GENOMIC DNA]</scope>
    <source>
        <strain evidence="3 4">GY 10110</strain>
    </source>
</reference>
<keyword evidence="4" id="KW-1185">Reference proteome</keyword>
<evidence type="ECO:0000256" key="2">
    <source>
        <dbReference type="RuleBase" id="RU000363"/>
    </source>
</evidence>
<sequence length="262" mass="28473">MKKSAAIITGSSRGIGFALAQRFASKGMGVVINGTSEENVCHAVEEIRRHGGSAQGVVGSVQDIDTGKKLMNTAIDHYENASILINNAGTTRDRMAHRLSIDDWNEVIHTHLTGTFSAAQPFILHQKSIGGKGCIINMTSTAGLEGNIGQLNYSAAKAGILGMTWTLAKELEKWHVPVFAVAPAALTDMTRPFVERARNQAIEKGEPLDPYWEIGTPEQVAEFVFKIWENRLNLPSGTIYSVNGNKIGKWSPPAFQEIESLD</sequence>
<dbReference type="InterPro" id="IPR002347">
    <property type="entry name" value="SDR_fam"/>
</dbReference>
<dbReference type="PANTHER" id="PTHR42879:SF2">
    <property type="entry name" value="3-OXOACYL-[ACYL-CARRIER-PROTEIN] REDUCTASE FABG"/>
    <property type="match status" value="1"/>
</dbReference>
<dbReference type="InterPro" id="IPR036291">
    <property type="entry name" value="NAD(P)-bd_dom_sf"/>
</dbReference>
<evidence type="ECO:0000313" key="4">
    <source>
        <dbReference type="Proteomes" id="UP000276770"/>
    </source>
</evidence>
<protein>
    <submittedName>
        <fullName evidence="3">SDR family oxidoreductase</fullName>
    </submittedName>
</protein>
<comment type="caution">
    <text evidence="3">The sequence shown here is derived from an EMBL/GenBank/DDBJ whole genome shotgun (WGS) entry which is preliminary data.</text>
</comment>
<evidence type="ECO:0000313" key="3">
    <source>
        <dbReference type="EMBL" id="RLQ97328.1"/>
    </source>
</evidence>
<dbReference type="GO" id="GO:0032787">
    <property type="term" value="P:monocarboxylic acid metabolic process"/>
    <property type="evidence" value="ECO:0007669"/>
    <property type="project" value="UniProtKB-ARBA"/>
</dbReference>
<dbReference type="SUPFAM" id="SSF51735">
    <property type="entry name" value="NAD(P)-binding Rossmann-fold domains"/>
    <property type="match status" value="1"/>
</dbReference>
<dbReference type="PRINTS" id="PR00080">
    <property type="entry name" value="SDRFAMILY"/>
</dbReference>
<organism evidence="3 4">
    <name type="scientific">Falsibacillus albus</name>
    <dbReference type="NCBI Taxonomy" id="2478915"/>
    <lineage>
        <taxon>Bacteria</taxon>
        <taxon>Bacillati</taxon>
        <taxon>Bacillota</taxon>
        <taxon>Bacilli</taxon>
        <taxon>Bacillales</taxon>
        <taxon>Bacillaceae</taxon>
        <taxon>Falsibacillus</taxon>
    </lineage>
</organism>
<dbReference type="OrthoDB" id="5786478at2"/>
<name>A0A3L7K2V4_9BACI</name>
<dbReference type="Proteomes" id="UP000276770">
    <property type="component" value="Unassembled WGS sequence"/>
</dbReference>
<gene>
    <name evidence="3" type="ORF">D9X91_04045</name>
</gene>
<dbReference type="PRINTS" id="PR00081">
    <property type="entry name" value="GDHRDH"/>
</dbReference>
<dbReference type="EMBL" id="RCVZ01000002">
    <property type="protein sequence ID" value="RLQ97328.1"/>
    <property type="molecule type" value="Genomic_DNA"/>
</dbReference>
<dbReference type="Gene3D" id="3.40.50.720">
    <property type="entry name" value="NAD(P)-binding Rossmann-like Domain"/>
    <property type="match status" value="1"/>
</dbReference>
<evidence type="ECO:0000256" key="1">
    <source>
        <dbReference type="ARBA" id="ARBA00006484"/>
    </source>
</evidence>